<reference evidence="2" key="1">
    <citation type="submission" date="2022-03" db="EMBL/GenBank/DDBJ databases">
        <authorList>
            <person name="Tunstrom K."/>
        </authorList>
    </citation>
    <scope>NUCLEOTIDE SEQUENCE</scope>
</reference>
<keyword evidence="3" id="KW-1185">Reference proteome</keyword>
<dbReference type="EMBL" id="CAKOGL010000026">
    <property type="protein sequence ID" value="CAH2103997.1"/>
    <property type="molecule type" value="Genomic_DNA"/>
</dbReference>
<evidence type="ECO:0000313" key="3">
    <source>
        <dbReference type="Proteomes" id="UP001153954"/>
    </source>
</evidence>
<evidence type="ECO:0000256" key="1">
    <source>
        <dbReference type="SAM" id="MobiDB-lite"/>
    </source>
</evidence>
<protein>
    <submittedName>
        <fullName evidence="2">Uncharacterized protein</fullName>
    </submittedName>
</protein>
<comment type="caution">
    <text evidence="2">The sequence shown here is derived from an EMBL/GenBank/DDBJ whole genome shotgun (WGS) entry which is preliminary data.</text>
</comment>
<organism evidence="2 3">
    <name type="scientific">Euphydryas editha</name>
    <name type="common">Edith's checkerspot</name>
    <dbReference type="NCBI Taxonomy" id="104508"/>
    <lineage>
        <taxon>Eukaryota</taxon>
        <taxon>Metazoa</taxon>
        <taxon>Ecdysozoa</taxon>
        <taxon>Arthropoda</taxon>
        <taxon>Hexapoda</taxon>
        <taxon>Insecta</taxon>
        <taxon>Pterygota</taxon>
        <taxon>Neoptera</taxon>
        <taxon>Endopterygota</taxon>
        <taxon>Lepidoptera</taxon>
        <taxon>Glossata</taxon>
        <taxon>Ditrysia</taxon>
        <taxon>Papilionoidea</taxon>
        <taxon>Nymphalidae</taxon>
        <taxon>Nymphalinae</taxon>
        <taxon>Euphydryas</taxon>
    </lineage>
</organism>
<proteinExistence type="predicted"/>
<sequence>MFSVARADGARQGGDAQRLTPDALPFDMNELPANAYDARRMLYTLPQVHHTGLERLSCYINSNTIKWVRSR</sequence>
<name>A0AAU9V188_EUPED</name>
<gene>
    <name evidence="2" type="ORF">EEDITHA_LOCUS18432</name>
</gene>
<accession>A0AAU9V188</accession>
<dbReference type="Proteomes" id="UP001153954">
    <property type="component" value="Unassembled WGS sequence"/>
</dbReference>
<dbReference type="AlphaFoldDB" id="A0AAU9V188"/>
<feature type="region of interest" description="Disordered" evidence="1">
    <location>
        <begin position="1"/>
        <end position="23"/>
    </location>
</feature>
<evidence type="ECO:0000313" key="2">
    <source>
        <dbReference type="EMBL" id="CAH2103997.1"/>
    </source>
</evidence>